<organism evidence="3 4">
    <name type="scientific">Trematosphaeria pertusa</name>
    <dbReference type="NCBI Taxonomy" id="390896"/>
    <lineage>
        <taxon>Eukaryota</taxon>
        <taxon>Fungi</taxon>
        <taxon>Dikarya</taxon>
        <taxon>Ascomycota</taxon>
        <taxon>Pezizomycotina</taxon>
        <taxon>Dothideomycetes</taxon>
        <taxon>Pleosporomycetidae</taxon>
        <taxon>Pleosporales</taxon>
        <taxon>Massarineae</taxon>
        <taxon>Trematosphaeriaceae</taxon>
        <taxon>Trematosphaeria</taxon>
    </lineage>
</organism>
<protein>
    <recommendedName>
        <fullName evidence="2">Velvet domain-containing protein</fullName>
    </recommendedName>
</protein>
<dbReference type="AlphaFoldDB" id="A0A6A6IMZ4"/>
<proteinExistence type="predicted"/>
<feature type="domain" description="Velvet" evidence="2">
    <location>
        <begin position="106"/>
        <end position="287"/>
    </location>
</feature>
<feature type="compositionally biased region" description="Basic residues" evidence="1">
    <location>
        <begin position="84"/>
        <end position="101"/>
    </location>
</feature>
<evidence type="ECO:0000313" key="3">
    <source>
        <dbReference type="EMBL" id="KAF2251934.1"/>
    </source>
</evidence>
<feature type="region of interest" description="Disordered" evidence="1">
    <location>
        <begin position="1"/>
        <end position="106"/>
    </location>
</feature>
<reference evidence="3" key="1">
    <citation type="journal article" date="2020" name="Stud. Mycol.">
        <title>101 Dothideomycetes genomes: a test case for predicting lifestyles and emergence of pathogens.</title>
        <authorList>
            <person name="Haridas S."/>
            <person name="Albert R."/>
            <person name="Binder M."/>
            <person name="Bloem J."/>
            <person name="Labutti K."/>
            <person name="Salamov A."/>
            <person name="Andreopoulos B."/>
            <person name="Baker S."/>
            <person name="Barry K."/>
            <person name="Bills G."/>
            <person name="Bluhm B."/>
            <person name="Cannon C."/>
            <person name="Castanera R."/>
            <person name="Culley D."/>
            <person name="Daum C."/>
            <person name="Ezra D."/>
            <person name="Gonzalez J."/>
            <person name="Henrissat B."/>
            <person name="Kuo A."/>
            <person name="Liang C."/>
            <person name="Lipzen A."/>
            <person name="Lutzoni F."/>
            <person name="Magnuson J."/>
            <person name="Mondo S."/>
            <person name="Nolan M."/>
            <person name="Ohm R."/>
            <person name="Pangilinan J."/>
            <person name="Park H.-J."/>
            <person name="Ramirez L."/>
            <person name="Alfaro M."/>
            <person name="Sun H."/>
            <person name="Tritt A."/>
            <person name="Yoshinaga Y."/>
            <person name="Zwiers L.-H."/>
            <person name="Turgeon B."/>
            <person name="Goodwin S."/>
            <person name="Spatafora J."/>
            <person name="Crous P."/>
            <person name="Grigoriev I."/>
        </authorList>
    </citation>
    <scope>NUCLEOTIDE SEQUENCE</scope>
    <source>
        <strain evidence="3">CBS 122368</strain>
    </source>
</reference>
<evidence type="ECO:0000259" key="2">
    <source>
        <dbReference type="PROSITE" id="PS51821"/>
    </source>
</evidence>
<dbReference type="Gene3D" id="2.60.40.3960">
    <property type="entry name" value="Velvet domain"/>
    <property type="match status" value="1"/>
</dbReference>
<dbReference type="OrthoDB" id="5399926at2759"/>
<sequence length="315" mass="33640">MQRGRGRGRGRNPNPARSTSRRGIRPSSRNTISRTTSRASVRRSARIAELLNGEVNGEVNGHPEPSASTSMADVARPRALGRGSARRTHHSGNSRRSRSGRHSVSPEDIRYAMDIIVQPPPSARAGYSLNGTIIVRLRTTNANPEDAIADSSNLVAVATLVPGPNSTGSTDPAVLNGLLAGRRFDSIHPFSDDEADGSIASMELDDPRGVGYMRFSDLSIRQAGTYRIRITLLRVRGSSSDPPVASVTGGAAVQIVDSNPIVVQGSGPTPNLAAYNAISSADRRRGRICSPTRHPQRRTCISSAIASPSIFHMRI</sequence>
<dbReference type="EMBL" id="ML987192">
    <property type="protein sequence ID" value="KAF2251934.1"/>
    <property type="molecule type" value="Genomic_DNA"/>
</dbReference>
<accession>A0A6A6IMZ4</accession>
<keyword evidence="4" id="KW-1185">Reference proteome</keyword>
<dbReference type="Proteomes" id="UP000800094">
    <property type="component" value="Unassembled WGS sequence"/>
</dbReference>
<feature type="compositionally biased region" description="Basic residues" evidence="1">
    <location>
        <begin position="1"/>
        <end position="10"/>
    </location>
</feature>
<dbReference type="GeneID" id="54574430"/>
<dbReference type="PROSITE" id="PS51821">
    <property type="entry name" value="VELVET"/>
    <property type="match status" value="1"/>
</dbReference>
<name>A0A6A6IMZ4_9PLEO</name>
<feature type="compositionally biased region" description="Low complexity" evidence="1">
    <location>
        <begin position="27"/>
        <end position="39"/>
    </location>
</feature>
<dbReference type="InterPro" id="IPR038491">
    <property type="entry name" value="Velvet_dom_sf"/>
</dbReference>
<dbReference type="RefSeq" id="XP_033686938.1">
    <property type="nucleotide sequence ID" value="XM_033821100.1"/>
</dbReference>
<gene>
    <name evidence="3" type="ORF">BU26DRAFT_247361</name>
</gene>
<evidence type="ECO:0000256" key="1">
    <source>
        <dbReference type="SAM" id="MobiDB-lite"/>
    </source>
</evidence>
<evidence type="ECO:0000313" key="4">
    <source>
        <dbReference type="Proteomes" id="UP000800094"/>
    </source>
</evidence>
<dbReference type="InterPro" id="IPR037525">
    <property type="entry name" value="Velvet_dom"/>
</dbReference>